<evidence type="ECO:0000313" key="2">
    <source>
        <dbReference type="Proteomes" id="UP000631791"/>
    </source>
</evidence>
<dbReference type="EMBL" id="JADOTY010000001">
    <property type="protein sequence ID" value="MBG6099935.1"/>
    <property type="molecule type" value="Genomic_DNA"/>
</dbReference>
<organism evidence="1 2">
    <name type="scientific">Micromonospora vinacea</name>
    <dbReference type="NCBI Taxonomy" id="709878"/>
    <lineage>
        <taxon>Bacteria</taxon>
        <taxon>Bacillati</taxon>
        <taxon>Actinomycetota</taxon>
        <taxon>Actinomycetes</taxon>
        <taxon>Micromonosporales</taxon>
        <taxon>Micromonosporaceae</taxon>
        <taxon>Micromonospora</taxon>
    </lineage>
</organism>
<proteinExistence type="predicted"/>
<reference evidence="1 2" key="1">
    <citation type="submission" date="2020-11" db="EMBL/GenBank/DDBJ databases">
        <title>Sequencing the genomes of 1000 actinobacteria strains.</title>
        <authorList>
            <person name="Klenk H.-P."/>
        </authorList>
    </citation>
    <scope>NUCLEOTIDE SEQUENCE [LARGE SCALE GENOMIC DNA]</scope>
    <source>
        <strain evidence="1 2">DSM 101695</strain>
    </source>
</reference>
<accession>A0ABS0JU92</accession>
<comment type="caution">
    <text evidence="1">The sequence shown here is derived from an EMBL/GenBank/DDBJ whole genome shotgun (WGS) entry which is preliminary data.</text>
</comment>
<keyword evidence="2" id="KW-1185">Reference proteome</keyword>
<evidence type="ECO:0000313" key="1">
    <source>
        <dbReference type="EMBL" id="MBG6099935.1"/>
    </source>
</evidence>
<dbReference type="RefSeq" id="WP_307788493.1">
    <property type="nucleotide sequence ID" value="NZ_JADOTY010000001.1"/>
</dbReference>
<gene>
    <name evidence="1" type="ORF">IW249_000349</name>
</gene>
<protein>
    <submittedName>
        <fullName evidence="1">Uncharacterized protein</fullName>
    </submittedName>
</protein>
<name>A0ABS0JU92_9ACTN</name>
<sequence length="119" mass="13173">MDLVSGFEHAAGHDVPGAYAGIVLDHFKVGDLAAYLSGRPEFAYRSQNGVIALLGCDCGEVGCWPLEAQVITTEHSVIWRGFSQIYRRERDYGDFGPFVFERSQYERAVREVVATTPAT</sequence>
<dbReference type="Proteomes" id="UP000631791">
    <property type="component" value="Unassembled WGS sequence"/>
</dbReference>